<sequence>MNTKSLFLSLFFVLFSLVKAQNEFITIWKPSNTGPFPTTTTANQILFPGVGTDYEIYWEEIAYPKKH</sequence>
<organism evidence="2 3">
    <name type="scientific">Chryseobacterium kwangjuense</name>
    <dbReference type="NCBI Taxonomy" id="267125"/>
    <lineage>
        <taxon>Bacteria</taxon>
        <taxon>Pseudomonadati</taxon>
        <taxon>Bacteroidota</taxon>
        <taxon>Flavobacteriia</taxon>
        <taxon>Flavobacteriales</taxon>
        <taxon>Weeksellaceae</taxon>
        <taxon>Chryseobacterium group</taxon>
        <taxon>Chryseobacterium</taxon>
    </lineage>
</organism>
<gene>
    <name evidence="2" type="ORF">AU378_09080</name>
</gene>
<dbReference type="AlphaFoldDB" id="A0A135WLV5"/>
<evidence type="ECO:0000313" key="2">
    <source>
        <dbReference type="EMBL" id="KXH85875.1"/>
    </source>
</evidence>
<feature type="signal peptide" evidence="1">
    <location>
        <begin position="1"/>
        <end position="20"/>
    </location>
</feature>
<protein>
    <submittedName>
        <fullName evidence="2">Uncharacterized protein</fullName>
    </submittedName>
</protein>
<name>A0A135WLV5_9FLAO</name>
<keyword evidence="1" id="KW-0732">Signal</keyword>
<proteinExistence type="predicted"/>
<feature type="chain" id="PRO_5007468143" evidence="1">
    <location>
        <begin position="21"/>
        <end position="67"/>
    </location>
</feature>
<reference evidence="2 3" key="2">
    <citation type="journal article" date="2016" name="Genome Announc.">
        <title>Draft Genome Sequence of a Biocontrol Rhizobacterium, Chryseobacterium kwangjuense Strain KJ1R5, Isolated from Pepper (Capsicum annuum).</title>
        <authorList>
            <person name="Jeong J.J."/>
            <person name="Park H."/>
            <person name="Park B.H."/>
            <person name="Mannaa M."/>
            <person name="Sang M.K."/>
            <person name="Choi I.G."/>
            <person name="Kim K.D."/>
        </authorList>
    </citation>
    <scope>NUCLEOTIDE SEQUENCE [LARGE SCALE GENOMIC DNA]</scope>
    <source>
        <strain evidence="2 3">KJ1R5</strain>
    </source>
</reference>
<dbReference type="Proteomes" id="UP000070513">
    <property type="component" value="Unassembled WGS sequence"/>
</dbReference>
<dbReference type="OrthoDB" id="9813840at2"/>
<accession>A0A135WLV5</accession>
<evidence type="ECO:0000256" key="1">
    <source>
        <dbReference type="SAM" id="SignalP"/>
    </source>
</evidence>
<dbReference type="EMBL" id="LPUR01000001">
    <property type="protein sequence ID" value="KXH85875.1"/>
    <property type="molecule type" value="Genomic_DNA"/>
</dbReference>
<reference evidence="3" key="1">
    <citation type="submission" date="2015-12" db="EMBL/GenBank/DDBJ databases">
        <title>Genome sequence of a biocontrol rhizobacterium Chryseobacterium kwangjuense strain KJ1R5 isolated from pepper (Capsicum annuum L.).</title>
        <authorList>
            <person name="Jeong J.-J."/>
            <person name="Park H."/>
            <person name="Mannaa M."/>
            <person name="Sang M.K."/>
            <person name="Choi I.-G."/>
            <person name="Kim K.D."/>
        </authorList>
    </citation>
    <scope>NUCLEOTIDE SEQUENCE [LARGE SCALE GENOMIC DNA]</scope>
    <source>
        <strain evidence="3">KJ1R5</strain>
    </source>
</reference>
<comment type="caution">
    <text evidence="2">The sequence shown here is derived from an EMBL/GenBank/DDBJ whole genome shotgun (WGS) entry which is preliminary data.</text>
</comment>
<evidence type="ECO:0000313" key="3">
    <source>
        <dbReference type="Proteomes" id="UP000070513"/>
    </source>
</evidence>
<dbReference type="RefSeq" id="WP_062650144.1">
    <property type="nucleotide sequence ID" value="NZ_LPUR01000001.1"/>
</dbReference>